<dbReference type="Pfam" id="PF03469">
    <property type="entry name" value="XH"/>
    <property type="match status" value="1"/>
</dbReference>
<feature type="domain" description="Factor of DNA methylation 1-5/IDN2" evidence="2">
    <location>
        <begin position="312"/>
        <end position="411"/>
    </location>
</feature>
<sequence>MYGLMDAEPFEKSFAAVGRGRKQCHSDKQLQLRQYCCNEKLQEFHAAGSFNIYGWQATEQDLKGHLGLLTQHLCKFSDLKTVADVMEDKDRINDQLVQNLMADVGRRNNCLEACHEQFIVLQYLVAEVDNLCLKAEEEKRKVEEKHKQGHDALIMALLVFTSYGIGKSKDVLLQMLKARMVQKKDLEMQAQQQKTKLVLNQKQELEFQHVSEVLEMECGKIHLRGSCQDETNNIESDKKKITALESKLADLQSTYEFSDSLVSDLTKKERATNDEMKRHAKWQSWYSASSLAGGSLKLVLKDYGAKDKLEIKLMGEIEKEPWEAACRLKYRFHDDGWDIQMATQISKGEALLMDHCFCPLKMVQVSPNQFKDELGEKVCNTVIDALFELEEYNSGGRYPVEVLWDSQKKKMVVSDLIFISKDLLDAGKRKAPKRHRGRY</sequence>
<accession>A0ABP0TVI1</accession>
<reference evidence="3" key="1">
    <citation type="submission" date="2024-02" db="EMBL/GenBank/DDBJ databases">
        <authorList>
            <consortium name="ELIXIR-Norway"/>
            <consortium name="Elixir Norway"/>
        </authorList>
    </citation>
    <scope>NUCLEOTIDE SEQUENCE</scope>
</reference>
<dbReference type="PANTHER" id="PTHR21596">
    <property type="entry name" value="RIBONUCLEASE P SUBUNIT P38"/>
    <property type="match status" value="1"/>
</dbReference>
<dbReference type="Gene3D" id="3.30.70.2890">
    <property type="entry name" value="XS domain"/>
    <property type="match status" value="1"/>
</dbReference>
<evidence type="ECO:0000259" key="2">
    <source>
        <dbReference type="Pfam" id="PF03469"/>
    </source>
</evidence>
<proteinExistence type="predicted"/>
<evidence type="ECO:0000313" key="3">
    <source>
        <dbReference type="EMBL" id="CAK9206137.1"/>
    </source>
</evidence>
<dbReference type="Proteomes" id="UP001497512">
    <property type="component" value="Chromosome 15"/>
</dbReference>
<protein>
    <recommendedName>
        <fullName evidence="2">Factor of DNA methylation 1-5/IDN2 domain-containing protein</fullName>
    </recommendedName>
</protein>
<evidence type="ECO:0000313" key="4">
    <source>
        <dbReference type="Proteomes" id="UP001497512"/>
    </source>
</evidence>
<dbReference type="InterPro" id="IPR005379">
    <property type="entry name" value="FDM1-5/IDN2_XH"/>
</dbReference>
<dbReference type="InterPro" id="IPR038588">
    <property type="entry name" value="XS_domain_sf"/>
</dbReference>
<organism evidence="3 4">
    <name type="scientific">Sphagnum troendelagicum</name>
    <dbReference type="NCBI Taxonomy" id="128251"/>
    <lineage>
        <taxon>Eukaryota</taxon>
        <taxon>Viridiplantae</taxon>
        <taxon>Streptophyta</taxon>
        <taxon>Embryophyta</taxon>
        <taxon>Bryophyta</taxon>
        <taxon>Sphagnophytina</taxon>
        <taxon>Sphagnopsida</taxon>
        <taxon>Sphagnales</taxon>
        <taxon>Sphagnaceae</taxon>
        <taxon>Sphagnum</taxon>
    </lineage>
</organism>
<dbReference type="InterPro" id="IPR045177">
    <property type="entry name" value="FDM1-5/IDN2"/>
</dbReference>
<dbReference type="EMBL" id="OZ019907">
    <property type="protein sequence ID" value="CAK9206137.1"/>
    <property type="molecule type" value="Genomic_DNA"/>
</dbReference>
<feature type="coiled-coil region" evidence="1">
    <location>
        <begin position="227"/>
        <end position="254"/>
    </location>
</feature>
<keyword evidence="4" id="KW-1185">Reference proteome</keyword>
<keyword evidence="1" id="KW-0175">Coiled coil</keyword>
<gene>
    <name evidence="3" type="ORF">CSSPTR1EN2_LOCUS8198</name>
</gene>
<evidence type="ECO:0000256" key="1">
    <source>
        <dbReference type="SAM" id="Coils"/>
    </source>
</evidence>
<dbReference type="PANTHER" id="PTHR21596:SF3">
    <property type="entry name" value="FACTOR OF DNA METHYLATION 1-RELATED"/>
    <property type="match status" value="1"/>
</dbReference>
<name>A0ABP0TVI1_9BRYO</name>